<accession>A0A379CFE4</accession>
<reference evidence="1 2" key="1">
    <citation type="submission" date="2018-06" db="EMBL/GenBank/DDBJ databases">
        <authorList>
            <consortium name="Pathogen Informatics"/>
            <person name="Doyle S."/>
        </authorList>
    </citation>
    <scope>NUCLEOTIDE SEQUENCE [LARGE SCALE GENOMIC DNA]</scope>
    <source>
        <strain evidence="1 2">NCTC11460</strain>
    </source>
</reference>
<sequence>MARKAIVSIICLAIILTFGLGAFTGYRLAENDIKNYIGKVVSKEHQPREVRFEKQKEWIDGELKEVENPVMLDETFTLKVKDVFGSVSSVNVTKEVYKQFKVGDKYRR</sequence>
<dbReference type="EMBL" id="UGTB01000004">
    <property type="protein sequence ID" value="SUB61010.1"/>
    <property type="molecule type" value="Genomic_DNA"/>
</dbReference>
<dbReference type="AlphaFoldDB" id="A0A379CFE4"/>
<protein>
    <submittedName>
        <fullName evidence="1">Uncharacterized protein</fullName>
    </submittedName>
</protein>
<dbReference type="RefSeq" id="WP_002845661.1">
    <property type="nucleotide sequence ID" value="NZ_FOVA01000002.1"/>
</dbReference>
<evidence type="ECO:0000313" key="2">
    <source>
        <dbReference type="Proteomes" id="UP000255101"/>
    </source>
</evidence>
<dbReference type="Proteomes" id="UP000255101">
    <property type="component" value="Unassembled WGS sequence"/>
</dbReference>
<gene>
    <name evidence="1" type="ORF">NCTC11460_00927</name>
</gene>
<name>A0A379CFE4_9FIRM</name>
<evidence type="ECO:0000313" key="1">
    <source>
        <dbReference type="EMBL" id="SUB61010.1"/>
    </source>
</evidence>
<proteinExistence type="predicted"/>
<organism evidence="1 2">
    <name type="scientific">Peptostreptococcus anaerobius</name>
    <dbReference type="NCBI Taxonomy" id="1261"/>
    <lineage>
        <taxon>Bacteria</taxon>
        <taxon>Bacillati</taxon>
        <taxon>Bacillota</taxon>
        <taxon>Clostridia</taxon>
        <taxon>Peptostreptococcales</taxon>
        <taxon>Peptostreptococcaceae</taxon>
        <taxon>Peptostreptococcus</taxon>
    </lineage>
</organism>